<gene>
    <name evidence="1" type="ORF">NESM_000808500</name>
</gene>
<keyword evidence="2" id="KW-1185">Reference proteome</keyword>
<dbReference type="EMBL" id="JAECZO010000153">
    <property type="protein sequence ID" value="KAK7198481.1"/>
    <property type="molecule type" value="Genomic_DNA"/>
</dbReference>
<proteinExistence type="predicted"/>
<evidence type="ECO:0000313" key="2">
    <source>
        <dbReference type="Proteomes" id="UP001430356"/>
    </source>
</evidence>
<evidence type="ECO:0000313" key="1">
    <source>
        <dbReference type="EMBL" id="KAK7198481.1"/>
    </source>
</evidence>
<reference evidence="1 2" key="1">
    <citation type="journal article" date="2021" name="MBio">
        <title>A New Model Trypanosomatid, Novymonas esmeraldas: Genomic Perception of Its 'Candidatus Pandoraea novymonadis' Endosymbiont.</title>
        <authorList>
            <person name="Zakharova A."/>
            <person name="Saura A."/>
            <person name="Butenko A."/>
            <person name="Podesvova L."/>
            <person name="Warmusova S."/>
            <person name="Kostygov A.Y."/>
            <person name="Nenarokova A."/>
            <person name="Lukes J."/>
            <person name="Opperdoes F.R."/>
            <person name="Yurchenko V."/>
        </authorList>
    </citation>
    <scope>NUCLEOTIDE SEQUENCE [LARGE SCALE GENOMIC DNA]</scope>
    <source>
        <strain evidence="1 2">E262AT.01</strain>
    </source>
</reference>
<sequence>MSSWLSVESFLYSRTATWCRYGLVAFGVVGVVSDYYLTHHYHAFSPEEGRRYVVDWSPVGKPRCQMLLIPNNHFTNYSPWTPRNGDVVVARDVESDPNYMQLLNGRFVERQTCGVLLMRPLEEVEESAAEKQRQREKLRLFVAGTGGAAGPSAASGDGVSQ</sequence>
<dbReference type="AlphaFoldDB" id="A0AAW0EY88"/>
<comment type="caution">
    <text evidence="1">The sequence shown here is derived from an EMBL/GenBank/DDBJ whole genome shotgun (WGS) entry which is preliminary data.</text>
</comment>
<accession>A0AAW0EY88</accession>
<name>A0AAW0EY88_9TRYP</name>
<dbReference type="Proteomes" id="UP001430356">
    <property type="component" value="Unassembled WGS sequence"/>
</dbReference>
<organism evidence="1 2">
    <name type="scientific">Novymonas esmeraldas</name>
    <dbReference type="NCBI Taxonomy" id="1808958"/>
    <lineage>
        <taxon>Eukaryota</taxon>
        <taxon>Discoba</taxon>
        <taxon>Euglenozoa</taxon>
        <taxon>Kinetoplastea</taxon>
        <taxon>Metakinetoplastina</taxon>
        <taxon>Trypanosomatida</taxon>
        <taxon>Trypanosomatidae</taxon>
        <taxon>Novymonas</taxon>
    </lineage>
</organism>
<protein>
    <submittedName>
        <fullName evidence="1">Uncharacterized protein</fullName>
    </submittedName>
</protein>